<gene>
    <name evidence="5" type="ORF">HJG44_03895</name>
</gene>
<comment type="caution">
    <text evidence="5">The sequence shown here is derived from an EMBL/GenBank/DDBJ whole genome shotgun (WGS) entry which is preliminary data.</text>
</comment>
<dbReference type="PROSITE" id="PS00571">
    <property type="entry name" value="AMIDASES"/>
    <property type="match status" value="1"/>
</dbReference>
<dbReference type="Pfam" id="PF01425">
    <property type="entry name" value="Amidase"/>
    <property type="match status" value="1"/>
</dbReference>
<evidence type="ECO:0000256" key="3">
    <source>
        <dbReference type="SAM" id="MobiDB-lite"/>
    </source>
</evidence>
<evidence type="ECO:0000256" key="1">
    <source>
        <dbReference type="ARBA" id="ARBA00003871"/>
    </source>
</evidence>
<dbReference type="PANTHER" id="PTHR11895:SF76">
    <property type="entry name" value="INDOLEACETAMIDE HYDROLASE"/>
    <property type="match status" value="1"/>
</dbReference>
<feature type="compositionally biased region" description="Basic and acidic residues" evidence="3">
    <location>
        <begin position="1"/>
        <end position="11"/>
    </location>
</feature>
<dbReference type="AlphaFoldDB" id="A0A849I616"/>
<keyword evidence="6" id="KW-1185">Reference proteome</keyword>
<sequence>MRRPAFGRDGRLVPPAGLEPPELLRDDGVTLQRRLRGGEISSVELATACLDRIEALNPTYNAVVSLRPRADILAEAREADERRASGGTVSALHGLPIAIKDLAATAGLRTTWGSPLFSDHVPAEDDLHVGRIRQAGAIIVGKTNVPEYGLGSHTYNPVFGPTRNAYLPELSAGGSSGGAAVALALAMLPVADGSDFGGSLRNPGAWNNVFGFRPSQGRVPTVPAQDPFYAQLATNGPMGRSVADLAAMLTVMAGYDPRAPLSLATEPEPFEAGLAPKEAPRIAWLADLDGRLPFEPGILDLCQAALRDLEPAGWQIEPVSVPFPWADLWESFVTLRHWAMSSRYGEVYADLAKRALLKPEMTWEIEGGFRLGSEDISAAARTRAKFYQVALKLFERFDALALPTAQVFPFPIDWRWPQEVAGVPMDSYHRWMEVVVIGTLSGCPVVNVPAGFDERGRPMGIQLVGRPRADRELLAIAAAYERDAARAGD</sequence>
<evidence type="ECO:0000313" key="6">
    <source>
        <dbReference type="Proteomes" id="UP000564885"/>
    </source>
</evidence>
<feature type="region of interest" description="Disordered" evidence="3">
    <location>
        <begin position="1"/>
        <end position="23"/>
    </location>
</feature>
<dbReference type="RefSeq" id="WP_171216991.1">
    <property type="nucleotide sequence ID" value="NZ_JABEPP010000001.1"/>
</dbReference>
<dbReference type="PANTHER" id="PTHR11895">
    <property type="entry name" value="TRANSAMIDASE"/>
    <property type="match status" value="1"/>
</dbReference>
<dbReference type="GO" id="GO:0016787">
    <property type="term" value="F:hydrolase activity"/>
    <property type="evidence" value="ECO:0007669"/>
    <property type="project" value="UniProtKB-KW"/>
</dbReference>
<dbReference type="Gene3D" id="3.90.1300.10">
    <property type="entry name" value="Amidase signature (AS) domain"/>
    <property type="match status" value="1"/>
</dbReference>
<evidence type="ECO:0000256" key="2">
    <source>
        <dbReference type="ARBA" id="ARBA00021874"/>
    </source>
</evidence>
<proteinExistence type="predicted"/>
<organism evidence="5 6">
    <name type="scientific">Enterovirga aerilata</name>
    <dbReference type="NCBI Taxonomy" id="2730920"/>
    <lineage>
        <taxon>Bacteria</taxon>
        <taxon>Pseudomonadati</taxon>
        <taxon>Pseudomonadota</taxon>
        <taxon>Alphaproteobacteria</taxon>
        <taxon>Hyphomicrobiales</taxon>
        <taxon>Methylobacteriaceae</taxon>
        <taxon>Enterovirga</taxon>
    </lineage>
</organism>
<comment type="function">
    <text evidence="1">Hydrolyzes indole-3-acetamide (IAM) into indole-3-acetic acid (IAA).</text>
</comment>
<dbReference type="EMBL" id="JABEPP010000001">
    <property type="protein sequence ID" value="NNM71540.1"/>
    <property type="molecule type" value="Genomic_DNA"/>
</dbReference>
<dbReference type="InterPro" id="IPR020556">
    <property type="entry name" value="Amidase_CS"/>
</dbReference>
<dbReference type="InterPro" id="IPR000120">
    <property type="entry name" value="Amidase"/>
</dbReference>
<evidence type="ECO:0000313" key="5">
    <source>
        <dbReference type="EMBL" id="NNM71540.1"/>
    </source>
</evidence>
<keyword evidence="5" id="KW-0378">Hydrolase</keyword>
<dbReference type="SUPFAM" id="SSF75304">
    <property type="entry name" value="Amidase signature (AS) enzymes"/>
    <property type="match status" value="1"/>
</dbReference>
<dbReference type="InterPro" id="IPR036928">
    <property type="entry name" value="AS_sf"/>
</dbReference>
<reference evidence="5 6" key="1">
    <citation type="submission" date="2020-04" db="EMBL/GenBank/DDBJ databases">
        <title>Enterovirga sp. isolate from soil.</title>
        <authorList>
            <person name="Chea S."/>
            <person name="Kim D.-U."/>
        </authorList>
    </citation>
    <scope>NUCLEOTIDE SEQUENCE [LARGE SCALE GENOMIC DNA]</scope>
    <source>
        <strain evidence="5 6">DB1703</strain>
    </source>
</reference>
<protein>
    <recommendedName>
        <fullName evidence="2">Indoleacetamide hydrolase</fullName>
    </recommendedName>
</protein>
<name>A0A849I616_9HYPH</name>
<feature type="domain" description="Amidase" evidence="4">
    <location>
        <begin position="44"/>
        <end position="474"/>
    </location>
</feature>
<dbReference type="Proteomes" id="UP000564885">
    <property type="component" value="Unassembled WGS sequence"/>
</dbReference>
<evidence type="ECO:0000259" key="4">
    <source>
        <dbReference type="Pfam" id="PF01425"/>
    </source>
</evidence>
<dbReference type="InterPro" id="IPR023631">
    <property type="entry name" value="Amidase_dom"/>
</dbReference>
<dbReference type="NCBIfam" id="NF005686">
    <property type="entry name" value="PRK07486.1"/>
    <property type="match status" value="1"/>
</dbReference>
<accession>A0A849I616</accession>